<dbReference type="PIRSF" id="PIRSF028777">
    <property type="entry name" value="UCP028777"/>
    <property type="match status" value="1"/>
</dbReference>
<organism evidence="3 4">
    <name type="scientific">Winkia neuii BV029A5</name>
    <dbReference type="NCBI Taxonomy" id="888439"/>
    <lineage>
        <taxon>Bacteria</taxon>
        <taxon>Bacillati</taxon>
        <taxon>Actinomycetota</taxon>
        <taxon>Actinomycetes</taxon>
        <taxon>Actinomycetales</taxon>
        <taxon>Actinomycetaceae</taxon>
        <taxon>Winkia</taxon>
    </lineage>
</organism>
<dbReference type="PANTHER" id="PTHR42903">
    <property type="entry name" value="INNER MEMBRANE PROTEIN YCCF"/>
    <property type="match status" value="1"/>
</dbReference>
<feature type="domain" description="Inner membrane component" evidence="2">
    <location>
        <begin position="69"/>
        <end position="119"/>
    </location>
</feature>
<feature type="transmembrane region" description="Helical" evidence="1">
    <location>
        <begin position="90"/>
        <end position="110"/>
    </location>
</feature>
<dbReference type="PROSITE" id="PS51257">
    <property type="entry name" value="PROKAR_LIPOPROTEIN"/>
    <property type="match status" value="1"/>
</dbReference>
<keyword evidence="1" id="KW-1133">Transmembrane helix</keyword>
<sequence length="136" mass="14737">MLRVIFNILWLFMAGLELFFLYIAAGIAGCIFIVTIPVAVACFRMAWYILWPFGRKVVPKPGAGAGSALMNAVWFLVAGLWLAIGHIGTAFVQMLTIVGIPVAIANIKLIPISCFPFGKQIVPNESAEVTVQTPLT</sequence>
<dbReference type="InterPro" id="IPR031308">
    <property type="entry name" value="UCP028777"/>
</dbReference>
<evidence type="ECO:0000256" key="1">
    <source>
        <dbReference type="SAM" id="Phobius"/>
    </source>
</evidence>
<name>K0YRS5_9ACTO</name>
<keyword evidence="4" id="KW-1185">Reference proteome</keyword>
<feature type="domain" description="Inner membrane component" evidence="2">
    <location>
        <begin position="5"/>
        <end position="55"/>
    </location>
</feature>
<keyword evidence="1" id="KW-0472">Membrane</keyword>
<evidence type="ECO:0000313" key="4">
    <source>
        <dbReference type="Proteomes" id="UP000006075"/>
    </source>
</evidence>
<dbReference type="GO" id="GO:0005886">
    <property type="term" value="C:plasma membrane"/>
    <property type="evidence" value="ECO:0007669"/>
    <property type="project" value="TreeGrafter"/>
</dbReference>
<dbReference type="InterPro" id="IPR005185">
    <property type="entry name" value="YccF"/>
</dbReference>
<reference evidence="3 4" key="1">
    <citation type="submission" date="2012-07" db="EMBL/GenBank/DDBJ databases">
        <title>The Genome Sequence of Actinomyces neuii subsp. anitratus BVS029A5.</title>
        <authorList>
            <consortium name="The Broad Institute Genome Sequencing Platform"/>
            <person name="Earl A."/>
            <person name="Ward D."/>
            <person name="Feldgarden M."/>
            <person name="Gevers D."/>
            <person name="Saerens B."/>
            <person name="Vaneechoutte M."/>
            <person name="Walker B."/>
            <person name="Young S.K."/>
            <person name="Zeng Q."/>
            <person name="Gargeya S."/>
            <person name="Fitzgerald M."/>
            <person name="Haas B."/>
            <person name="Abouelleil A."/>
            <person name="Alvarado L."/>
            <person name="Arachchi H.M."/>
            <person name="Berlin A."/>
            <person name="Chapman S.B."/>
            <person name="Goldberg J."/>
            <person name="Griggs A."/>
            <person name="Gujja S."/>
            <person name="Hansen M."/>
            <person name="Howarth C."/>
            <person name="Imamovic A."/>
            <person name="Larimer J."/>
            <person name="McCowen C."/>
            <person name="Montmayeur A."/>
            <person name="Murphy C."/>
            <person name="Neiman D."/>
            <person name="Pearson M."/>
            <person name="Priest M."/>
            <person name="Roberts A."/>
            <person name="Saif S."/>
            <person name="Shea T."/>
            <person name="Sisk P."/>
            <person name="Sykes S."/>
            <person name="Wortman J."/>
            <person name="Nusbaum C."/>
            <person name="Birren B."/>
        </authorList>
    </citation>
    <scope>NUCLEOTIDE SEQUENCE [LARGE SCALE GENOMIC DNA]</scope>
    <source>
        <strain evidence="3 4">BVS029A5</strain>
    </source>
</reference>
<keyword evidence="1" id="KW-0812">Transmembrane</keyword>
<dbReference type="PATRIC" id="fig|888439.3.peg.1286"/>
<dbReference type="PANTHER" id="PTHR42903:SF1">
    <property type="entry name" value="INNER MEMBRANE PROTEIN YCCF"/>
    <property type="match status" value="1"/>
</dbReference>
<accession>K0YRS5</accession>
<dbReference type="NCBIfam" id="NF008740">
    <property type="entry name" value="PRK11770.1-2"/>
    <property type="match status" value="1"/>
</dbReference>
<protein>
    <recommendedName>
        <fullName evidence="2">Inner membrane component domain-containing protein</fullName>
    </recommendedName>
</protein>
<feature type="transmembrane region" description="Helical" evidence="1">
    <location>
        <begin position="63"/>
        <end position="84"/>
    </location>
</feature>
<evidence type="ECO:0000313" key="3">
    <source>
        <dbReference type="EMBL" id="EJZ86103.1"/>
    </source>
</evidence>
<dbReference type="HOGENOM" id="CLU_120384_2_0_11"/>
<dbReference type="Proteomes" id="UP000006075">
    <property type="component" value="Unassembled WGS sequence"/>
</dbReference>
<dbReference type="AlphaFoldDB" id="K0YRS5"/>
<evidence type="ECO:0000259" key="2">
    <source>
        <dbReference type="Pfam" id="PF03733"/>
    </source>
</evidence>
<gene>
    <name evidence="3" type="ORF">HMPREF9240_01279</name>
</gene>
<dbReference type="Pfam" id="PF03733">
    <property type="entry name" value="YccF"/>
    <property type="match status" value="2"/>
</dbReference>
<dbReference type="eggNOG" id="COG3304">
    <property type="taxonomic scope" value="Bacteria"/>
</dbReference>
<proteinExistence type="predicted"/>
<feature type="transmembrane region" description="Helical" evidence="1">
    <location>
        <begin position="31"/>
        <end position="51"/>
    </location>
</feature>
<dbReference type="EMBL" id="AGWP01000006">
    <property type="protein sequence ID" value="EJZ86103.1"/>
    <property type="molecule type" value="Genomic_DNA"/>
</dbReference>
<dbReference type="InterPro" id="IPR052937">
    <property type="entry name" value="Inner_membrane_protein"/>
</dbReference>
<comment type="caution">
    <text evidence="3">The sequence shown here is derived from an EMBL/GenBank/DDBJ whole genome shotgun (WGS) entry which is preliminary data.</text>
</comment>